<protein>
    <submittedName>
        <fullName evidence="1">Uncharacterized protein</fullName>
    </submittedName>
</protein>
<organism evidence="1 2">
    <name type="scientific">Hebeloma cylindrosporum</name>
    <dbReference type="NCBI Taxonomy" id="76867"/>
    <lineage>
        <taxon>Eukaryota</taxon>
        <taxon>Fungi</taxon>
        <taxon>Dikarya</taxon>
        <taxon>Basidiomycota</taxon>
        <taxon>Agaricomycotina</taxon>
        <taxon>Agaricomycetes</taxon>
        <taxon>Agaricomycetidae</taxon>
        <taxon>Agaricales</taxon>
        <taxon>Agaricineae</taxon>
        <taxon>Hymenogastraceae</taxon>
        <taxon>Hebeloma</taxon>
    </lineage>
</organism>
<dbReference type="HOGENOM" id="CLU_2996703_0_0_1"/>
<name>A0A0C3BRW5_HEBCY</name>
<dbReference type="EMBL" id="KN831785">
    <property type="protein sequence ID" value="KIM39445.1"/>
    <property type="molecule type" value="Genomic_DNA"/>
</dbReference>
<evidence type="ECO:0000313" key="2">
    <source>
        <dbReference type="Proteomes" id="UP000053424"/>
    </source>
</evidence>
<gene>
    <name evidence="1" type="ORF">M413DRAFT_191294</name>
</gene>
<dbReference type="Proteomes" id="UP000053424">
    <property type="component" value="Unassembled WGS sequence"/>
</dbReference>
<accession>A0A0C3BRW5</accession>
<dbReference type="AlphaFoldDB" id="A0A0C3BRW5"/>
<proteinExistence type="predicted"/>
<keyword evidence="2" id="KW-1185">Reference proteome</keyword>
<reference evidence="1 2" key="1">
    <citation type="submission" date="2014-04" db="EMBL/GenBank/DDBJ databases">
        <authorList>
            <consortium name="DOE Joint Genome Institute"/>
            <person name="Kuo A."/>
            <person name="Gay G."/>
            <person name="Dore J."/>
            <person name="Kohler A."/>
            <person name="Nagy L.G."/>
            <person name="Floudas D."/>
            <person name="Copeland A."/>
            <person name="Barry K.W."/>
            <person name="Cichocki N."/>
            <person name="Veneault-Fourrey C."/>
            <person name="LaButti K."/>
            <person name="Lindquist E.A."/>
            <person name="Lipzen A."/>
            <person name="Lundell T."/>
            <person name="Morin E."/>
            <person name="Murat C."/>
            <person name="Sun H."/>
            <person name="Tunlid A."/>
            <person name="Henrissat B."/>
            <person name="Grigoriev I.V."/>
            <person name="Hibbett D.S."/>
            <person name="Martin F."/>
            <person name="Nordberg H.P."/>
            <person name="Cantor M.N."/>
            <person name="Hua S.X."/>
        </authorList>
    </citation>
    <scope>NUCLEOTIDE SEQUENCE [LARGE SCALE GENOMIC DNA]</scope>
    <source>
        <strain evidence="2">h7</strain>
    </source>
</reference>
<reference evidence="2" key="2">
    <citation type="submission" date="2015-01" db="EMBL/GenBank/DDBJ databases">
        <title>Evolutionary Origins and Diversification of the Mycorrhizal Mutualists.</title>
        <authorList>
            <consortium name="DOE Joint Genome Institute"/>
            <consortium name="Mycorrhizal Genomics Consortium"/>
            <person name="Kohler A."/>
            <person name="Kuo A."/>
            <person name="Nagy L.G."/>
            <person name="Floudas D."/>
            <person name="Copeland A."/>
            <person name="Barry K.W."/>
            <person name="Cichocki N."/>
            <person name="Veneault-Fourrey C."/>
            <person name="LaButti K."/>
            <person name="Lindquist E.A."/>
            <person name="Lipzen A."/>
            <person name="Lundell T."/>
            <person name="Morin E."/>
            <person name="Murat C."/>
            <person name="Riley R."/>
            <person name="Ohm R."/>
            <person name="Sun H."/>
            <person name="Tunlid A."/>
            <person name="Henrissat B."/>
            <person name="Grigoriev I.V."/>
            <person name="Hibbett D.S."/>
            <person name="Martin F."/>
        </authorList>
    </citation>
    <scope>NUCLEOTIDE SEQUENCE [LARGE SCALE GENOMIC DNA]</scope>
    <source>
        <strain evidence="2">h7</strain>
    </source>
</reference>
<evidence type="ECO:0000313" key="1">
    <source>
        <dbReference type="EMBL" id="KIM39445.1"/>
    </source>
</evidence>
<sequence>MRCSQVSAGSAQLGKRDSRSHMYLRYMYSGFADIIGHHKVLANFKHHREFLYTGVAR</sequence>